<evidence type="ECO:0000313" key="2">
    <source>
        <dbReference type="EMBL" id="MFC4586095.1"/>
    </source>
</evidence>
<keyword evidence="1" id="KW-1133">Transmembrane helix</keyword>
<dbReference type="EMBL" id="JBHSFN010000004">
    <property type="protein sequence ID" value="MFC4586095.1"/>
    <property type="molecule type" value="Genomic_DNA"/>
</dbReference>
<keyword evidence="1" id="KW-0812">Transmembrane</keyword>
<keyword evidence="3" id="KW-1185">Reference proteome</keyword>
<organism evidence="2 3">
    <name type="scientific">Sphaerisporangium corydalis</name>
    <dbReference type="NCBI Taxonomy" id="1441875"/>
    <lineage>
        <taxon>Bacteria</taxon>
        <taxon>Bacillati</taxon>
        <taxon>Actinomycetota</taxon>
        <taxon>Actinomycetes</taxon>
        <taxon>Streptosporangiales</taxon>
        <taxon>Streptosporangiaceae</taxon>
        <taxon>Sphaerisporangium</taxon>
    </lineage>
</organism>
<name>A0ABV9E979_9ACTN</name>
<dbReference type="RefSeq" id="WP_262841656.1">
    <property type="nucleotide sequence ID" value="NZ_JANZYP010000006.1"/>
</dbReference>
<evidence type="ECO:0000256" key="1">
    <source>
        <dbReference type="SAM" id="Phobius"/>
    </source>
</evidence>
<protein>
    <submittedName>
        <fullName evidence="2">Uncharacterized protein</fullName>
    </submittedName>
</protein>
<feature type="transmembrane region" description="Helical" evidence="1">
    <location>
        <begin position="46"/>
        <end position="66"/>
    </location>
</feature>
<accession>A0ABV9E979</accession>
<proteinExistence type="predicted"/>
<gene>
    <name evidence="2" type="ORF">ACFO8L_08425</name>
</gene>
<evidence type="ECO:0000313" key="3">
    <source>
        <dbReference type="Proteomes" id="UP001595891"/>
    </source>
</evidence>
<dbReference type="Proteomes" id="UP001595891">
    <property type="component" value="Unassembled WGS sequence"/>
</dbReference>
<sequence length="72" mass="7469">MVRRGPVRRGRRRPGGDGVMLAATGLVVAVPLINAMVGLARASSPWLLAAVLAVTAVVVGVTVLATRRRQSP</sequence>
<feature type="transmembrane region" description="Helical" evidence="1">
    <location>
        <begin position="21"/>
        <end position="40"/>
    </location>
</feature>
<keyword evidence="1" id="KW-0472">Membrane</keyword>
<comment type="caution">
    <text evidence="2">The sequence shown here is derived from an EMBL/GenBank/DDBJ whole genome shotgun (WGS) entry which is preliminary data.</text>
</comment>
<reference evidence="3" key="1">
    <citation type="journal article" date="2019" name="Int. J. Syst. Evol. Microbiol.">
        <title>The Global Catalogue of Microorganisms (GCM) 10K type strain sequencing project: providing services to taxonomists for standard genome sequencing and annotation.</title>
        <authorList>
            <consortium name="The Broad Institute Genomics Platform"/>
            <consortium name="The Broad Institute Genome Sequencing Center for Infectious Disease"/>
            <person name="Wu L."/>
            <person name="Ma J."/>
        </authorList>
    </citation>
    <scope>NUCLEOTIDE SEQUENCE [LARGE SCALE GENOMIC DNA]</scope>
    <source>
        <strain evidence="3">CCUG 49560</strain>
    </source>
</reference>